<dbReference type="PANTHER" id="PTHR31518">
    <property type="entry name" value="ARGININE/SERINE-RICH PROTEIN PNISR"/>
    <property type="match status" value="1"/>
</dbReference>
<feature type="compositionally biased region" description="Polar residues" evidence="1">
    <location>
        <begin position="398"/>
        <end position="407"/>
    </location>
</feature>
<dbReference type="Pfam" id="PF15996">
    <property type="entry name" value="PNISR"/>
    <property type="match status" value="1"/>
</dbReference>
<name>A0A7J7EB36_DICBM</name>
<protein>
    <submittedName>
        <fullName evidence="2">Uncharacterized protein</fullName>
    </submittedName>
</protein>
<dbReference type="AlphaFoldDB" id="A0A7J7EB36"/>
<organism evidence="2 3">
    <name type="scientific">Diceros bicornis minor</name>
    <name type="common">South-central black rhinoceros</name>
    <dbReference type="NCBI Taxonomy" id="77932"/>
    <lineage>
        <taxon>Eukaryota</taxon>
        <taxon>Metazoa</taxon>
        <taxon>Chordata</taxon>
        <taxon>Craniata</taxon>
        <taxon>Vertebrata</taxon>
        <taxon>Euteleostomi</taxon>
        <taxon>Mammalia</taxon>
        <taxon>Eutheria</taxon>
        <taxon>Laurasiatheria</taxon>
        <taxon>Perissodactyla</taxon>
        <taxon>Rhinocerotidae</taxon>
        <taxon>Diceros</taxon>
    </lineage>
</organism>
<proteinExistence type="predicted"/>
<feature type="region of interest" description="Disordered" evidence="1">
    <location>
        <begin position="123"/>
        <end position="156"/>
    </location>
</feature>
<evidence type="ECO:0000256" key="1">
    <source>
        <dbReference type="SAM" id="MobiDB-lite"/>
    </source>
</evidence>
<feature type="compositionally biased region" description="Low complexity" evidence="1">
    <location>
        <begin position="424"/>
        <end position="440"/>
    </location>
</feature>
<evidence type="ECO:0000313" key="2">
    <source>
        <dbReference type="EMBL" id="KAF5912958.1"/>
    </source>
</evidence>
<gene>
    <name evidence="2" type="ORF">HPG69_009909</name>
</gene>
<sequence>MAFEPTTVVAITLVPTASELSGLHWLKLGLTKEKLQDSKACSTTTRNDAKWTRHIYKGIWSKQSWEISRGFRLSQKWQPEWGMLQRPPHTLQITHGCHQARAQLTLFFLLKIATVRTVGNLPLTTATPGPLAPPQNRRGRPPPFRDRQHSPIALPVNQEPPQIDAVKCRICPAWIREGFEKMGHEKWKLGKEKMEPQRSQLSKRKRNPQKMLKEEVALIHLREANLTVTRKMKTLKTLGLQAVRKPSELLRSHRCTPESHESSCNAAGIVQCAGFPSRLGGLVVKDQETAKRGGGTGAPSHLTLTRRSYGTKYGKIRKRFGEKKKNSSCYMMNRWKKKNNKQKSCNVLKIILECTSARLEGFLLEAGWEKELGGPTPALCPYMAPEKSTSRDLCLPSRSKNPQGTSESGEEPRGTGPWALTPDPGRCARPAGGAAPVVSPAARPLPAASCSLSRGPVHVQRACAPGQQSRVPVSEDGKQNLSSEVLPPNFDVHLHSILLREKGQRREHLVCDDCKHGELGYMSLSADATTASGRKRVLMTVAVWGLVEERDGRPTHFYTIVFVSHVLPLQRNQMK</sequence>
<accession>A0A7J7EB36</accession>
<dbReference type="InterPro" id="IPR031937">
    <property type="entry name" value="PNISR"/>
</dbReference>
<dbReference type="EMBL" id="JACDTQ010003702">
    <property type="protein sequence ID" value="KAF5912958.1"/>
    <property type="molecule type" value="Genomic_DNA"/>
</dbReference>
<evidence type="ECO:0000313" key="3">
    <source>
        <dbReference type="Proteomes" id="UP000551758"/>
    </source>
</evidence>
<keyword evidence="3" id="KW-1185">Reference proteome</keyword>
<reference evidence="2 3" key="1">
    <citation type="journal article" date="2020" name="Mol. Biol. Evol.">
        <title>Interspecific Gene Flow and the Evolution of Specialization in Black and White Rhinoceros.</title>
        <authorList>
            <person name="Moodley Y."/>
            <person name="Westbury M.V."/>
            <person name="Russo I.M."/>
            <person name="Gopalakrishnan S."/>
            <person name="Rakotoarivelo A."/>
            <person name="Olsen R.A."/>
            <person name="Prost S."/>
            <person name="Tunstall T."/>
            <person name="Ryder O.A."/>
            <person name="Dalen L."/>
            <person name="Bruford M.W."/>
        </authorList>
    </citation>
    <scope>NUCLEOTIDE SEQUENCE [LARGE SCALE GENOMIC DNA]</scope>
    <source>
        <strain evidence="2">SBR-YM</strain>
        <tissue evidence="2">Skin</tissue>
    </source>
</reference>
<dbReference type="Proteomes" id="UP000551758">
    <property type="component" value="Unassembled WGS sequence"/>
</dbReference>
<feature type="region of interest" description="Disordered" evidence="1">
    <location>
        <begin position="388"/>
        <end position="440"/>
    </location>
</feature>
<comment type="caution">
    <text evidence="2">The sequence shown here is derived from an EMBL/GenBank/DDBJ whole genome shotgun (WGS) entry which is preliminary data.</text>
</comment>